<evidence type="ECO:0000259" key="7">
    <source>
        <dbReference type="Pfam" id="PF00535"/>
    </source>
</evidence>
<evidence type="ECO:0000256" key="3">
    <source>
        <dbReference type="ARBA" id="ARBA00022676"/>
    </source>
</evidence>
<dbReference type="SUPFAM" id="SSF53448">
    <property type="entry name" value="Nucleotide-diphospho-sugar transferases"/>
    <property type="match status" value="1"/>
</dbReference>
<evidence type="ECO:0000313" key="9">
    <source>
        <dbReference type="Proteomes" id="UP000242815"/>
    </source>
</evidence>
<evidence type="ECO:0000256" key="5">
    <source>
        <dbReference type="ARBA" id="ARBA00023136"/>
    </source>
</evidence>
<dbReference type="PANTHER" id="PTHR43646:SF2">
    <property type="entry name" value="GLYCOSYLTRANSFERASE 2-LIKE DOMAIN-CONTAINING PROTEIN"/>
    <property type="match status" value="1"/>
</dbReference>
<accession>A0A1I6B457</accession>
<name>A0A1I6B457_9GAMM</name>
<comment type="subcellular location">
    <subcellularLocation>
        <location evidence="1">Cell membrane</location>
    </subcellularLocation>
</comment>
<keyword evidence="2" id="KW-1003">Cell membrane</keyword>
<dbReference type="EMBL" id="FOYD01000003">
    <property type="protein sequence ID" value="SFQ75731.1"/>
    <property type="molecule type" value="Genomic_DNA"/>
</dbReference>
<keyword evidence="6" id="KW-0812">Transmembrane</keyword>
<keyword evidence="4 8" id="KW-0808">Transferase</keyword>
<evidence type="ECO:0000256" key="2">
    <source>
        <dbReference type="ARBA" id="ARBA00022475"/>
    </source>
</evidence>
<keyword evidence="3" id="KW-0328">Glycosyltransferase</keyword>
<dbReference type="InterPro" id="IPR029044">
    <property type="entry name" value="Nucleotide-diphossugar_trans"/>
</dbReference>
<sequence length="318" mass="35250">MKLSVIIPMFNEERHIARTLASVRTAAEHAGIACELLVVDNGSTDASSQLAREAGARVLDGAGLGIGALRNLGARSAQGQWLAFLDADMEMPADWFILGRNIFEQDRADVFALECAAPAEAPWFARSWQLRNQSTGAARLRDWLPSANLCLPRNWFERVGGFDEQLRTGEDKELGLRLHAAGARLLLMPTPPALHWGYEASWAEWLGKEWWRQGSHLQLLREHPGLRQWRFPLLALAVSAASLLSLASVLSIRPDMAFLLLLPGVLIALALSLRQSWRHRDPLLSLQLAGLHWLRLHLTAAGLIAALFNHSSRRPARG</sequence>
<dbReference type="Pfam" id="PF00535">
    <property type="entry name" value="Glycos_transf_2"/>
    <property type="match status" value="1"/>
</dbReference>
<dbReference type="GO" id="GO:0016757">
    <property type="term" value="F:glycosyltransferase activity"/>
    <property type="evidence" value="ECO:0007669"/>
    <property type="project" value="UniProtKB-KW"/>
</dbReference>
<dbReference type="AlphaFoldDB" id="A0A1I6B457"/>
<evidence type="ECO:0000313" key="8">
    <source>
        <dbReference type="EMBL" id="SFQ75731.1"/>
    </source>
</evidence>
<dbReference type="OrthoDB" id="9069044at2"/>
<keyword evidence="5 6" id="KW-0472">Membrane</keyword>
<proteinExistence type="predicted"/>
<feature type="transmembrane region" description="Helical" evidence="6">
    <location>
        <begin position="285"/>
        <end position="308"/>
    </location>
</feature>
<feature type="transmembrane region" description="Helical" evidence="6">
    <location>
        <begin position="231"/>
        <end position="250"/>
    </location>
</feature>
<dbReference type="Proteomes" id="UP000242815">
    <property type="component" value="Unassembled WGS sequence"/>
</dbReference>
<protein>
    <submittedName>
        <fullName evidence="8">Glycosyltransferase, GT2 family</fullName>
    </submittedName>
</protein>
<dbReference type="RefSeq" id="WP_090537957.1">
    <property type="nucleotide sequence ID" value="NZ_FOYD01000003.1"/>
</dbReference>
<organism evidence="8 9">
    <name type="scientific">Halopseudomonas formosensis</name>
    <dbReference type="NCBI Taxonomy" id="1002526"/>
    <lineage>
        <taxon>Bacteria</taxon>
        <taxon>Pseudomonadati</taxon>
        <taxon>Pseudomonadota</taxon>
        <taxon>Gammaproteobacteria</taxon>
        <taxon>Pseudomonadales</taxon>
        <taxon>Pseudomonadaceae</taxon>
        <taxon>Halopseudomonas</taxon>
    </lineage>
</organism>
<dbReference type="InterPro" id="IPR001173">
    <property type="entry name" value="Glyco_trans_2-like"/>
</dbReference>
<feature type="transmembrane region" description="Helical" evidence="6">
    <location>
        <begin position="256"/>
        <end position="273"/>
    </location>
</feature>
<gene>
    <name evidence="8" type="ORF">SAMN05216578_103114</name>
</gene>
<dbReference type="Gene3D" id="3.90.550.10">
    <property type="entry name" value="Spore Coat Polysaccharide Biosynthesis Protein SpsA, Chain A"/>
    <property type="match status" value="1"/>
</dbReference>
<dbReference type="STRING" id="1002526.SAMN05216578_103114"/>
<evidence type="ECO:0000256" key="6">
    <source>
        <dbReference type="SAM" id="Phobius"/>
    </source>
</evidence>
<feature type="domain" description="Glycosyltransferase 2-like" evidence="7">
    <location>
        <begin position="4"/>
        <end position="122"/>
    </location>
</feature>
<dbReference type="GO" id="GO:0005886">
    <property type="term" value="C:plasma membrane"/>
    <property type="evidence" value="ECO:0007669"/>
    <property type="project" value="UniProtKB-SubCell"/>
</dbReference>
<reference evidence="8 9" key="1">
    <citation type="submission" date="2016-10" db="EMBL/GenBank/DDBJ databases">
        <authorList>
            <person name="de Groot N.N."/>
        </authorList>
    </citation>
    <scope>NUCLEOTIDE SEQUENCE [LARGE SCALE GENOMIC DNA]</scope>
    <source>
        <strain evidence="8 9">JCM 18415</strain>
    </source>
</reference>
<dbReference type="PANTHER" id="PTHR43646">
    <property type="entry name" value="GLYCOSYLTRANSFERASE"/>
    <property type="match status" value="1"/>
</dbReference>
<evidence type="ECO:0000256" key="1">
    <source>
        <dbReference type="ARBA" id="ARBA00004236"/>
    </source>
</evidence>
<evidence type="ECO:0000256" key="4">
    <source>
        <dbReference type="ARBA" id="ARBA00022679"/>
    </source>
</evidence>
<keyword evidence="6" id="KW-1133">Transmembrane helix</keyword>